<dbReference type="InterPro" id="IPR058634">
    <property type="entry name" value="AaeA-lik-b-barrel"/>
</dbReference>
<proteinExistence type="predicted"/>
<keyword evidence="3 6" id="KW-1133">Transmembrane helix</keyword>
<evidence type="ECO:0000259" key="7">
    <source>
        <dbReference type="Pfam" id="PF25876"/>
    </source>
</evidence>
<dbReference type="OrthoDB" id="9811754at2"/>
<organism evidence="10 11">
    <name type="scientific">Acetobacter persici</name>
    <dbReference type="NCBI Taxonomy" id="1076596"/>
    <lineage>
        <taxon>Bacteria</taxon>
        <taxon>Pseudomonadati</taxon>
        <taxon>Pseudomonadota</taxon>
        <taxon>Alphaproteobacteria</taxon>
        <taxon>Acetobacterales</taxon>
        <taxon>Acetobacteraceae</taxon>
        <taxon>Acetobacter</taxon>
    </lineage>
</organism>
<dbReference type="Pfam" id="PF25917">
    <property type="entry name" value="BSH_RND"/>
    <property type="match status" value="1"/>
</dbReference>
<evidence type="ECO:0000259" key="8">
    <source>
        <dbReference type="Pfam" id="PF25917"/>
    </source>
</evidence>
<dbReference type="RefSeq" id="WP_086655365.1">
    <property type="nucleotide sequence ID" value="NZ_BLJP01000001.1"/>
</dbReference>
<feature type="region of interest" description="Disordered" evidence="5">
    <location>
        <begin position="1"/>
        <end position="29"/>
    </location>
</feature>
<dbReference type="Gene3D" id="2.40.50.100">
    <property type="match status" value="1"/>
</dbReference>
<feature type="domain" description="Multidrug resistance protein MdtA-like barrel-sandwich hybrid" evidence="8">
    <location>
        <begin position="69"/>
        <end position="272"/>
    </location>
</feature>
<dbReference type="InterPro" id="IPR058625">
    <property type="entry name" value="MdtA-like_BSH"/>
</dbReference>
<dbReference type="Proteomes" id="UP000548726">
    <property type="component" value="Unassembled WGS sequence"/>
</dbReference>
<evidence type="ECO:0000256" key="5">
    <source>
        <dbReference type="SAM" id="MobiDB-lite"/>
    </source>
</evidence>
<reference evidence="10 11" key="1">
    <citation type="journal article" date="2020" name="Cell Rep.">
        <title>Local necrotic cells trigger systemic immune activation via gut microbiome dysbiosis in Drosophila.</title>
        <authorList>
            <person name="Kosakamoto H."/>
            <person name="Yamauchi T."/>
            <person name="Akuzawa-Tokita Y."/>
            <person name="Nishimura K."/>
            <person name="Soga T."/>
            <person name="Murakami T."/>
            <person name="Mori H."/>
            <person name="Yamamoto K."/>
            <person name="Miyazaki R."/>
            <person name="Koto A."/>
            <person name="Miura M."/>
            <person name="Obata F."/>
        </authorList>
    </citation>
    <scope>NUCLEOTIDE SEQUENCE [LARGE SCALE GENOMIC DNA]</scope>
    <source>
        <strain evidence="10 11">Ai</strain>
    </source>
</reference>
<dbReference type="InterPro" id="IPR050739">
    <property type="entry name" value="MFP"/>
</dbReference>
<dbReference type="Gene3D" id="1.10.287.470">
    <property type="entry name" value="Helix hairpin bin"/>
    <property type="match status" value="2"/>
</dbReference>
<feature type="domain" description="p-hydroxybenzoic acid efflux pump subunit AaeA-like beta-barrel" evidence="9">
    <location>
        <begin position="277"/>
        <end position="367"/>
    </location>
</feature>
<evidence type="ECO:0000313" key="11">
    <source>
        <dbReference type="Proteomes" id="UP000548726"/>
    </source>
</evidence>
<feature type="domain" description="Multidrug resistance protein MdtA-like alpha-helical hairpin" evidence="7">
    <location>
        <begin position="142"/>
        <end position="203"/>
    </location>
</feature>
<dbReference type="GO" id="GO:0016020">
    <property type="term" value="C:membrane"/>
    <property type="evidence" value="ECO:0007669"/>
    <property type="project" value="UniProtKB-SubCell"/>
</dbReference>
<dbReference type="AlphaFoldDB" id="A0A6V8I434"/>
<dbReference type="Gene3D" id="2.40.30.170">
    <property type="match status" value="1"/>
</dbReference>
<accession>A0A6V8I434</accession>
<protein>
    <submittedName>
        <fullName evidence="10">Multidrug export protein EmrA</fullName>
    </submittedName>
</protein>
<name>A0A6V8I434_9PROT</name>
<dbReference type="Pfam" id="PF25963">
    <property type="entry name" value="Beta-barrel_AAEA"/>
    <property type="match status" value="1"/>
</dbReference>
<dbReference type="Pfam" id="PF25876">
    <property type="entry name" value="HH_MFP_RND"/>
    <property type="match status" value="1"/>
</dbReference>
<evidence type="ECO:0000313" key="10">
    <source>
        <dbReference type="EMBL" id="GFE92290.1"/>
    </source>
</evidence>
<evidence type="ECO:0000256" key="2">
    <source>
        <dbReference type="ARBA" id="ARBA00022692"/>
    </source>
</evidence>
<dbReference type="PANTHER" id="PTHR30386:SF26">
    <property type="entry name" value="TRANSPORT PROTEIN COMB"/>
    <property type="match status" value="1"/>
</dbReference>
<evidence type="ECO:0000256" key="4">
    <source>
        <dbReference type="ARBA" id="ARBA00023136"/>
    </source>
</evidence>
<gene>
    <name evidence="10" type="ORF">DmAi_03490</name>
</gene>
<dbReference type="InterPro" id="IPR058624">
    <property type="entry name" value="MdtA-like_HH"/>
</dbReference>
<keyword evidence="4 6" id="KW-0472">Membrane</keyword>
<keyword evidence="2 6" id="KW-0812">Transmembrane</keyword>
<dbReference type="EMBL" id="BLJP01000001">
    <property type="protein sequence ID" value="GFE92290.1"/>
    <property type="molecule type" value="Genomic_DNA"/>
</dbReference>
<evidence type="ECO:0000256" key="1">
    <source>
        <dbReference type="ARBA" id="ARBA00004167"/>
    </source>
</evidence>
<evidence type="ECO:0000259" key="9">
    <source>
        <dbReference type="Pfam" id="PF25963"/>
    </source>
</evidence>
<feature type="transmembrane region" description="Helical" evidence="6">
    <location>
        <begin position="35"/>
        <end position="54"/>
    </location>
</feature>
<evidence type="ECO:0000256" key="3">
    <source>
        <dbReference type="ARBA" id="ARBA00022989"/>
    </source>
</evidence>
<dbReference type="SUPFAM" id="SSF111369">
    <property type="entry name" value="HlyD-like secretion proteins"/>
    <property type="match status" value="2"/>
</dbReference>
<dbReference type="PANTHER" id="PTHR30386">
    <property type="entry name" value="MEMBRANE FUSION SUBUNIT OF EMRAB-TOLC MULTIDRUG EFFLUX PUMP"/>
    <property type="match status" value="1"/>
</dbReference>
<keyword evidence="11" id="KW-1185">Reference proteome</keyword>
<sequence>MADDYNEQSDATSDNGGAPPEKNPPEKKKSGRAKIILTCVVIVLAVAAGVYWFLTRNEVETDDAFTAGRAVSIAPHVGGYVTELLVNDNQFVRKGQILARIDPRDWQAARDKAAGLLEKSQAAMQASDMMHIVAMQSYPGQLVRAQGNLASAKAQLFKAETDYKRQHSVERAATSQQDIDYARAALDAAKAQVLEAQGAVQIATPVQPNIKNAQITVSQQEGQAKADQAELDNANLNLEWTVIRAPCDGWISQRNLEQGNYVRAGQVVFSIVEPEVWVVANYKETQITHIRPGQTVDIKVDAYPSLKLHGHVDSLQKGTGATFSAFPPENATGNYVKIVQRVPVKILIDDGLDPNQQLALGMSVVPVVHVDTQGHADAAPQDVQQAVAQRQRAASTAGHETAAQ</sequence>
<comment type="caution">
    <text evidence="10">The sequence shown here is derived from an EMBL/GenBank/DDBJ whole genome shotgun (WGS) entry which is preliminary data.</text>
</comment>
<dbReference type="GO" id="GO:0055085">
    <property type="term" value="P:transmembrane transport"/>
    <property type="evidence" value="ECO:0007669"/>
    <property type="project" value="InterPro"/>
</dbReference>
<comment type="subcellular location">
    <subcellularLocation>
        <location evidence="1">Membrane</location>
        <topology evidence="1">Single-pass membrane protein</topology>
    </subcellularLocation>
</comment>
<evidence type="ECO:0000256" key="6">
    <source>
        <dbReference type="SAM" id="Phobius"/>
    </source>
</evidence>